<dbReference type="GeneID" id="55006490"/>
<dbReference type="RefSeq" id="YP_009815269.1">
    <property type="nucleotide sequence ID" value="NC_048091.1"/>
</dbReference>
<protein>
    <submittedName>
        <fullName evidence="1">Uncharacterized protein</fullName>
    </submittedName>
</protein>
<gene>
    <name evidence="1" type="primary">67</name>
    <name evidence="1" type="ORF">PBI_BRIDGETTE_67</name>
</gene>
<dbReference type="Proteomes" id="UP000277028">
    <property type="component" value="Segment"/>
</dbReference>
<sequence>MDELWNDSCPCGHTWDEHNFEVGCIAGWEYDGPDPGIATKDGCACQLAHTERSR</sequence>
<dbReference type="KEGG" id="vg:55006490"/>
<reference evidence="1 2" key="1">
    <citation type="submission" date="2018-09" db="EMBL/GenBank/DDBJ databases">
        <authorList>
            <person name="Rimple P.A."/>
            <person name="Stoner T.H."/>
            <person name="Garlena R.A."/>
            <person name="Russell D.A."/>
            <person name="Pope W.H."/>
            <person name="Jacobs-Sera D."/>
            <person name="Hatfull G.F."/>
        </authorList>
    </citation>
    <scope>NUCLEOTIDE SEQUENCE [LARGE SCALE GENOMIC DNA]</scope>
</reference>
<keyword evidence="2" id="KW-1185">Reference proteome</keyword>
<evidence type="ECO:0000313" key="2">
    <source>
        <dbReference type="Proteomes" id="UP000277028"/>
    </source>
</evidence>
<name>A0A3G2KEB6_9CAUD</name>
<dbReference type="EMBL" id="MH834603">
    <property type="protein sequence ID" value="AYN57333.1"/>
    <property type="molecule type" value="Genomic_DNA"/>
</dbReference>
<organism evidence="1 2">
    <name type="scientific">Arthrobacter phage Bridgette</name>
    <dbReference type="NCBI Taxonomy" id="2419949"/>
    <lineage>
        <taxon>Viruses</taxon>
        <taxon>Duplodnaviria</taxon>
        <taxon>Heunggongvirae</taxon>
        <taxon>Uroviricota</taxon>
        <taxon>Caudoviricetes</taxon>
        <taxon>Bridgettevirus</taxon>
        <taxon>Bridgettevirus bridgette</taxon>
    </lineage>
</organism>
<evidence type="ECO:0000313" key="1">
    <source>
        <dbReference type="EMBL" id="AYN57333.1"/>
    </source>
</evidence>
<accession>A0A3G2KEB6</accession>
<proteinExistence type="predicted"/>